<proteinExistence type="predicted"/>
<evidence type="ECO:0000313" key="1">
    <source>
        <dbReference type="EnsemblMetazoa" id="Aqu2.1.31545_001"/>
    </source>
</evidence>
<dbReference type="EnsemblMetazoa" id="Aqu2.1.31545_001">
    <property type="protein sequence ID" value="Aqu2.1.31545_001"/>
    <property type="gene ID" value="Aqu2.1.31545"/>
</dbReference>
<accession>A0A1X7UU88</accession>
<protein>
    <submittedName>
        <fullName evidence="1">Uncharacterized protein</fullName>
    </submittedName>
</protein>
<sequence length="59" mass="6676">MAIRRKICFTQSRKQYVTLDNLVPELKADGTFKGSGSTLHRLPTNMNYRFTIGLGKLST</sequence>
<organism evidence="1">
    <name type="scientific">Amphimedon queenslandica</name>
    <name type="common">Sponge</name>
    <dbReference type="NCBI Taxonomy" id="400682"/>
    <lineage>
        <taxon>Eukaryota</taxon>
        <taxon>Metazoa</taxon>
        <taxon>Porifera</taxon>
        <taxon>Demospongiae</taxon>
        <taxon>Heteroscleromorpha</taxon>
        <taxon>Haplosclerida</taxon>
        <taxon>Niphatidae</taxon>
        <taxon>Amphimedon</taxon>
    </lineage>
</organism>
<dbReference type="AlphaFoldDB" id="A0A1X7UU88"/>
<reference evidence="1" key="1">
    <citation type="submission" date="2017-05" db="UniProtKB">
        <authorList>
            <consortium name="EnsemblMetazoa"/>
        </authorList>
    </citation>
    <scope>IDENTIFICATION</scope>
</reference>
<name>A0A1X7UU88_AMPQE</name>
<dbReference type="InParanoid" id="A0A1X7UU88"/>